<name>A0A428P964_9HYPO</name>
<evidence type="ECO:0000259" key="2">
    <source>
        <dbReference type="PROSITE" id="PS51253"/>
    </source>
</evidence>
<dbReference type="AlphaFoldDB" id="A0A428P964"/>
<keyword evidence="4" id="KW-1185">Reference proteome</keyword>
<dbReference type="SMART" id="SM00674">
    <property type="entry name" value="CENPB"/>
    <property type="match status" value="1"/>
</dbReference>
<gene>
    <name evidence="3" type="ORF">CEP51_015472</name>
</gene>
<keyword evidence="1" id="KW-0238">DNA-binding</keyword>
<dbReference type="Proteomes" id="UP000287972">
    <property type="component" value="Unassembled WGS sequence"/>
</dbReference>
<dbReference type="Pfam" id="PF03221">
    <property type="entry name" value="HTH_Tnp_Tc5"/>
    <property type="match status" value="1"/>
</dbReference>
<dbReference type="PROSITE" id="PS51253">
    <property type="entry name" value="HTH_CENPB"/>
    <property type="match status" value="1"/>
</dbReference>
<proteinExistence type="predicted"/>
<dbReference type="Gene3D" id="1.10.10.60">
    <property type="entry name" value="Homeodomain-like"/>
    <property type="match status" value="1"/>
</dbReference>
<accession>A0A428P964</accession>
<evidence type="ECO:0000256" key="1">
    <source>
        <dbReference type="ARBA" id="ARBA00023125"/>
    </source>
</evidence>
<organism evidence="3 4">
    <name type="scientific">Fusarium floridanum</name>
    <dbReference type="NCBI Taxonomy" id="1325733"/>
    <lineage>
        <taxon>Eukaryota</taxon>
        <taxon>Fungi</taxon>
        <taxon>Dikarya</taxon>
        <taxon>Ascomycota</taxon>
        <taxon>Pezizomycotina</taxon>
        <taxon>Sordariomycetes</taxon>
        <taxon>Hypocreomycetidae</taxon>
        <taxon>Hypocreales</taxon>
        <taxon>Nectriaceae</taxon>
        <taxon>Fusarium</taxon>
        <taxon>Fusarium solani species complex</taxon>
    </lineage>
</organism>
<protein>
    <recommendedName>
        <fullName evidence="2">HTH CENPB-type domain-containing protein</fullName>
    </recommendedName>
</protein>
<dbReference type="GO" id="GO:0003677">
    <property type="term" value="F:DNA binding"/>
    <property type="evidence" value="ECO:0007669"/>
    <property type="project" value="UniProtKB-KW"/>
</dbReference>
<dbReference type="InterPro" id="IPR006600">
    <property type="entry name" value="HTH_CenpB_DNA-bd_dom"/>
</dbReference>
<evidence type="ECO:0000313" key="4">
    <source>
        <dbReference type="Proteomes" id="UP000287972"/>
    </source>
</evidence>
<sequence>MPGQSDQLRVRKAIVSARNNAYISLHSHHTRNDQINAPTGRLSTRYCLQAEGLEVFSQRPPTILTPVEEAGLVAYVVWLERSGFPADKRQVEEAAREIRSRRGLENIDFSKHWYRRFRERHLELKKTFIKAVDKSHKSFEAADIEDVRTYFENLQHVILRY</sequence>
<reference evidence="3 4" key="1">
    <citation type="submission" date="2017-06" db="EMBL/GenBank/DDBJ databases">
        <title>Comparative genomic analysis of Ambrosia Fusariam Clade fungi.</title>
        <authorList>
            <person name="Stajich J.E."/>
            <person name="Carrillo J."/>
            <person name="Kijimoto T."/>
            <person name="Eskalen A."/>
            <person name="O'Donnell K."/>
            <person name="Kasson M."/>
        </authorList>
    </citation>
    <scope>NUCLEOTIDE SEQUENCE [LARGE SCALE GENOMIC DNA]</scope>
    <source>
        <strain evidence="3 4">NRRL62606</strain>
    </source>
</reference>
<evidence type="ECO:0000313" key="3">
    <source>
        <dbReference type="EMBL" id="RSL49565.1"/>
    </source>
</evidence>
<feature type="domain" description="HTH CENPB-type" evidence="2">
    <location>
        <begin position="56"/>
        <end position="127"/>
    </location>
</feature>
<dbReference type="EMBL" id="NKCL01000840">
    <property type="protein sequence ID" value="RSL49565.1"/>
    <property type="molecule type" value="Genomic_DNA"/>
</dbReference>
<comment type="caution">
    <text evidence="3">The sequence shown here is derived from an EMBL/GenBank/DDBJ whole genome shotgun (WGS) entry which is preliminary data.</text>
</comment>